<accession>A0A8A4ZCC5</accession>
<dbReference type="GO" id="GO:0016757">
    <property type="term" value="F:glycosyltransferase activity"/>
    <property type="evidence" value="ECO:0007669"/>
    <property type="project" value="TreeGrafter"/>
</dbReference>
<dbReference type="SUPFAM" id="SSF53756">
    <property type="entry name" value="UDP-Glycosyltransferase/glycogen phosphorylase"/>
    <property type="match status" value="1"/>
</dbReference>
<dbReference type="RefSeq" id="WP_227423942.1">
    <property type="nucleotide sequence ID" value="NZ_CP071868.1"/>
</dbReference>
<keyword evidence="2" id="KW-1185">Reference proteome</keyword>
<protein>
    <submittedName>
        <fullName evidence="1">Glycosyltransferase</fullName>
    </submittedName>
</protein>
<proteinExistence type="predicted"/>
<dbReference type="PANTHER" id="PTHR12526:SF600">
    <property type="entry name" value="GLYCOSYL TRANSFERASE GROUP 1"/>
    <property type="match status" value="1"/>
</dbReference>
<dbReference type="EMBL" id="CP071868">
    <property type="protein sequence ID" value="QTE29650.1"/>
    <property type="molecule type" value="Genomic_DNA"/>
</dbReference>
<gene>
    <name evidence="1" type="ORF">J4E96_00880</name>
</gene>
<reference evidence="1" key="1">
    <citation type="submission" date="2021-03" db="EMBL/GenBank/DDBJ databases">
        <title>Pengzhenrongella sicca gen. nov., sp. nov., a new member of suborder Micrococcineae isolated from High-Arctic tundra soil.</title>
        <authorList>
            <person name="Peng F."/>
        </authorList>
    </citation>
    <scope>NUCLEOTIDE SEQUENCE</scope>
    <source>
        <strain evidence="1">LRZ-2</strain>
    </source>
</reference>
<name>A0A8A4ZCC5_9MICO</name>
<dbReference type="Gene3D" id="3.40.50.2000">
    <property type="entry name" value="Glycogen Phosphorylase B"/>
    <property type="match status" value="1"/>
</dbReference>
<dbReference type="AlphaFoldDB" id="A0A8A4ZCC5"/>
<evidence type="ECO:0000313" key="1">
    <source>
        <dbReference type="EMBL" id="QTE29650.1"/>
    </source>
</evidence>
<evidence type="ECO:0000313" key="2">
    <source>
        <dbReference type="Proteomes" id="UP000663937"/>
    </source>
</evidence>
<organism evidence="1 2">
    <name type="scientific">Pengzhenrongella sicca</name>
    <dbReference type="NCBI Taxonomy" id="2819238"/>
    <lineage>
        <taxon>Bacteria</taxon>
        <taxon>Bacillati</taxon>
        <taxon>Actinomycetota</taxon>
        <taxon>Actinomycetes</taxon>
        <taxon>Micrococcales</taxon>
        <taxon>Pengzhenrongella</taxon>
    </lineage>
</organism>
<dbReference type="Pfam" id="PF13692">
    <property type="entry name" value="Glyco_trans_1_4"/>
    <property type="match status" value="1"/>
</dbReference>
<dbReference type="PANTHER" id="PTHR12526">
    <property type="entry name" value="GLYCOSYLTRANSFERASE"/>
    <property type="match status" value="1"/>
</dbReference>
<dbReference type="KEGG" id="psic:J4E96_00880"/>
<dbReference type="Proteomes" id="UP000663937">
    <property type="component" value="Chromosome"/>
</dbReference>
<sequence length="384" mass="42291">MGDKLRKPTVVLALVLETVDDIVDREFCRPPDRALIALAESADVGRLIVSDPWRSWPVQVARRRTLKTRQTLSVRGKPVRRISPRRLRRADPLDVPGLEVQFRRYARRVGAAAGLSATDGAALITYDPFVAAFADAPWITRLVYVGQDDFVHGTKRRAWSPAYEEAYRRIRDRCDDIFTISDELSERIAPGRARTLPNGVDAELWAPREVPAANKWTERGPYAVYAGSVEGRVDDSLFAEVLKAVPEVVVVGPCFDPEQRARLEAMDGVTLTGSLGQRELVEVVSAARVGLIPHHDTPMTRAMSPLKMYEYLAAGLPVVATDLPPVAVEGERVLLCRTRDEWAPAVRAALALGPLDAAGRNAVLARVSWGVRLTPLVASATDPR</sequence>